<dbReference type="SMART" id="SM00353">
    <property type="entry name" value="HLH"/>
    <property type="match status" value="1"/>
</dbReference>
<organism evidence="9 10">
    <name type="scientific">Diploptera punctata</name>
    <name type="common">Pacific beetle cockroach</name>
    <dbReference type="NCBI Taxonomy" id="6984"/>
    <lineage>
        <taxon>Eukaryota</taxon>
        <taxon>Metazoa</taxon>
        <taxon>Ecdysozoa</taxon>
        <taxon>Arthropoda</taxon>
        <taxon>Hexapoda</taxon>
        <taxon>Insecta</taxon>
        <taxon>Pterygota</taxon>
        <taxon>Neoptera</taxon>
        <taxon>Polyneoptera</taxon>
        <taxon>Dictyoptera</taxon>
        <taxon>Blattodea</taxon>
        <taxon>Blaberoidea</taxon>
        <taxon>Blaberidae</taxon>
        <taxon>Diplopterinae</taxon>
        <taxon>Diploptera</taxon>
    </lineage>
</organism>
<dbReference type="InterPro" id="IPR035965">
    <property type="entry name" value="PAS-like_dom_sf"/>
</dbReference>
<keyword evidence="10" id="KW-1185">Reference proteome</keyword>
<dbReference type="SUPFAM" id="SSF47459">
    <property type="entry name" value="HLH, helix-loop-helix DNA-binding domain"/>
    <property type="match status" value="1"/>
</dbReference>
<dbReference type="PRINTS" id="PR00785">
    <property type="entry name" value="NCTRNSLOCATR"/>
</dbReference>
<evidence type="ECO:0000256" key="4">
    <source>
        <dbReference type="ARBA" id="ARBA00023125"/>
    </source>
</evidence>
<dbReference type="Proteomes" id="UP001233999">
    <property type="component" value="Unassembled WGS sequence"/>
</dbReference>
<evidence type="ECO:0000256" key="5">
    <source>
        <dbReference type="ARBA" id="ARBA00023163"/>
    </source>
</evidence>
<dbReference type="GO" id="GO:0046983">
    <property type="term" value="F:protein dimerization activity"/>
    <property type="evidence" value="ECO:0007669"/>
    <property type="project" value="InterPro"/>
</dbReference>
<evidence type="ECO:0000256" key="1">
    <source>
        <dbReference type="ARBA" id="ARBA00004123"/>
    </source>
</evidence>
<protein>
    <submittedName>
        <fullName evidence="9">Uncharacterized protein</fullName>
    </submittedName>
</protein>
<feature type="domain" description="BHLH" evidence="8">
    <location>
        <begin position="41"/>
        <end position="94"/>
    </location>
</feature>
<feature type="non-terminal residue" evidence="9">
    <location>
        <position position="1"/>
    </location>
</feature>
<feature type="non-terminal residue" evidence="9">
    <location>
        <position position="349"/>
    </location>
</feature>
<dbReference type="GO" id="GO:0005737">
    <property type="term" value="C:cytoplasm"/>
    <property type="evidence" value="ECO:0007669"/>
    <property type="project" value="InterPro"/>
</dbReference>
<evidence type="ECO:0000256" key="2">
    <source>
        <dbReference type="ARBA" id="ARBA00022737"/>
    </source>
</evidence>
<dbReference type="FunFam" id="3.30.450.20:FF:000017">
    <property type="entry name" value="SIM bHLH transcription factor 2"/>
    <property type="match status" value="1"/>
</dbReference>
<dbReference type="Pfam" id="PF00989">
    <property type="entry name" value="PAS"/>
    <property type="match status" value="1"/>
</dbReference>
<keyword evidence="6" id="KW-0539">Nucleus</keyword>
<dbReference type="GO" id="GO:0000981">
    <property type="term" value="F:DNA-binding transcription factor activity, RNA polymerase II-specific"/>
    <property type="evidence" value="ECO:0007669"/>
    <property type="project" value="TreeGrafter"/>
</dbReference>
<dbReference type="SUPFAM" id="SSF55785">
    <property type="entry name" value="PYP-like sensor domain (PAS domain)"/>
    <property type="match status" value="2"/>
</dbReference>
<reference evidence="9" key="1">
    <citation type="journal article" date="2023" name="IScience">
        <title>Live-bearing cockroach genome reveals convergent evolutionary mechanisms linked to viviparity in insects and beyond.</title>
        <authorList>
            <person name="Fouks B."/>
            <person name="Harrison M.C."/>
            <person name="Mikhailova A.A."/>
            <person name="Marchal E."/>
            <person name="English S."/>
            <person name="Carruthers M."/>
            <person name="Jennings E.C."/>
            <person name="Chiamaka E.L."/>
            <person name="Frigard R.A."/>
            <person name="Pippel M."/>
            <person name="Attardo G.M."/>
            <person name="Benoit J.B."/>
            <person name="Bornberg-Bauer E."/>
            <person name="Tobe S.S."/>
        </authorList>
    </citation>
    <scope>NUCLEOTIDE SEQUENCE</scope>
    <source>
        <strain evidence="9">Stay&amp;Tobe</strain>
    </source>
</reference>
<dbReference type="AlphaFoldDB" id="A0AAD8AI08"/>
<dbReference type="Gene3D" id="4.10.280.10">
    <property type="entry name" value="Helix-loop-helix DNA-binding domain"/>
    <property type="match status" value="1"/>
</dbReference>
<dbReference type="PANTHER" id="PTHR23043:SF36">
    <property type="entry name" value="PROTEIN SINGLE-MINDED"/>
    <property type="match status" value="1"/>
</dbReference>
<comment type="caution">
    <text evidence="9">The sequence shown here is derived from an EMBL/GenBank/DDBJ whole genome shotgun (WGS) entry which is preliminary data.</text>
</comment>
<keyword evidence="3" id="KW-0805">Transcription regulation</keyword>
<dbReference type="GO" id="GO:0045944">
    <property type="term" value="P:positive regulation of transcription by RNA polymerase II"/>
    <property type="evidence" value="ECO:0007669"/>
    <property type="project" value="UniProtKB-ARBA"/>
</dbReference>
<dbReference type="GO" id="GO:0000977">
    <property type="term" value="F:RNA polymerase II transcription regulatory region sequence-specific DNA binding"/>
    <property type="evidence" value="ECO:0007669"/>
    <property type="project" value="TreeGrafter"/>
</dbReference>
<dbReference type="SMART" id="SM00091">
    <property type="entry name" value="PAS"/>
    <property type="match status" value="2"/>
</dbReference>
<feature type="domain" description="PAS" evidence="7">
    <location>
        <begin position="119"/>
        <end position="182"/>
    </location>
</feature>
<dbReference type="GO" id="GO:0045165">
    <property type="term" value="P:cell fate commitment"/>
    <property type="evidence" value="ECO:0007669"/>
    <property type="project" value="UniProtKB-ARBA"/>
</dbReference>
<accession>A0AAD8AI08</accession>
<reference evidence="9" key="2">
    <citation type="submission" date="2023-05" db="EMBL/GenBank/DDBJ databases">
        <authorList>
            <person name="Fouks B."/>
        </authorList>
    </citation>
    <scope>NUCLEOTIDE SEQUENCE</scope>
    <source>
        <strain evidence="9">Stay&amp;Tobe</strain>
        <tissue evidence="9">Testes</tissue>
    </source>
</reference>
<dbReference type="InterPro" id="IPR013767">
    <property type="entry name" value="PAS_fold"/>
</dbReference>
<feature type="domain" description="PAS" evidence="7">
    <location>
        <begin position="279"/>
        <end position="316"/>
    </location>
</feature>
<comment type="subcellular location">
    <subcellularLocation>
        <location evidence="1">Nucleus</location>
    </subcellularLocation>
</comment>
<dbReference type="EMBL" id="JASPKZ010000802">
    <property type="protein sequence ID" value="KAJ9599529.1"/>
    <property type="molecule type" value="Genomic_DNA"/>
</dbReference>
<dbReference type="PANTHER" id="PTHR23043">
    <property type="entry name" value="HYPOXIA-INDUCIBLE FACTOR 1 ALPHA"/>
    <property type="match status" value="1"/>
</dbReference>
<dbReference type="FunFam" id="4.10.280.10:FF:000007">
    <property type="entry name" value="single-minded homolog 1 isoform X1"/>
    <property type="match status" value="1"/>
</dbReference>
<sequence>MILYPLIGARLVSGTVYDAPLQRTRSASEKKKKRVMSFARVMKEKSKNAARSRREKENAEFLELAKLLPLPSAITSQLDKASIIRLTTSYLKMRHVFPDGLGDAWGAAPPPVNPRESCIKELGSHLLQTLDGFIFVVAPDGKIMYISETASVHLGLSQVELTGNSIYEYIHPADHDEMTSVLSSPQPLFQHGGHLLQHEFEIERAFFLRMKCVLAKRNAGLTTGGYKVIHCSGYLKVKQYALDSAPYDSCLQNVGLVAVGHSLPPSAITEIKLHCNMFMFRASLDLKLIFLDARVSILTGYEPQDLIEKTLYHYIHGCDIMHMRFSHHTSYVDMLKLVIEEEIRAIPLN</sequence>
<dbReference type="InterPro" id="IPR001067">
    <property type="entry name" value="Nuc_translocat"/>
</dbReference>
<dbReference type="GO" id="GO:0005667">
    <property type="term" value="C:transcription regulator complex"/>
    <property type="evidence" value="ECO:0007669"/>
    <property type="project" value="InterPro"/>
</dbReference>
<dbReference type="CDD" id="cd00130">
    <property type="entry name" value="PAS"/>
    <property type="match status" value="2"/>
</dbReference>
<dbReference type="GO" id="GO:0005634">
    <property type="term" value="C:nucleus"/>
    <property type="evidence" value="ECO:0007669"/>
    <property type="project" value="UniProtKB-SubCell"/>
</dbReference>
<keyword evidence="2" id="KW-0677">Repeat</keyword>
<keyword evidence="4" id="KW-0238">DNA-binding</keyword>
<evidence type="ECO:0000259" key="7">
    <source>
        <dbReference type="PROSITE" id="PS50112"/>
    </source>
</evidence>
<dbReference type="Pfam" id="PF23171">
    <property type="entry name" value="bHLH_HIF1A"/>
    <property type="match status" value="1"/>
</dbReference>
<dbReference type="InterPro" id="IPR011598">
    <property type="entry name" value="bHLH_dom"/>
</dbReference>
<dbReference type="PROSITE" id="PS50888">
    <property type="entry name" value="BHLH"/>
    <property type="match status" value="1"/>
</dbReference>
<dbReference type="PROSITE" id="PS50112">
    <property type="entry name" value="PAS"/>
    <property type="match status" value="2"/>
</dbReference>
<evidence type="ECO:0000313" key="10">
    <source>
        <dbReference type="Proteomes" id="UP001233999"/>
    </source>
</evidence>
<evidence type="ECO:0000256" key="6">
    <source>
        <dbReference type="ARBA" id="ARBA00023242"/>
    </source>
</evidence>
<evidence type="ECO:0000256" key="3">
    <source>
        <dbReference type="ARBA" id="ARBA00023015"/>
    </source>
</evidence>
<dbReference type="InterPro" id="IPR036638">
    <property type="entry name" value="HLH_DNA-bd_sf"/>
</dbReference>
<proteinExistence type="predicted"/>
<dbReference type="InterPro" id="IPR000014">
    <property type="entry name" value="PAS"/>
</dbReference>
<dbReference type="Gene3D" id="3.30.450.20">
    <property type="entry name" value="PAS domain"/>
    <property type="match status" value="2"/>
</dbReference>
<name>A0AAD8AI08_DIPPU</name>
<evidence type="ECO:0000259" key="8">
    <source>
        <dbReference type="PROSITE" id="PS50888"/>
    </source>
</evidence>
<evidence type="ECO:0000313" key="9">
    <source>
        <dbReference type="EMBL" id="KAJ9599529.1"/>
    </source>
</evidence>
<keyword evidence="5" id="KW-0804">Transcription</keyword>
<gene>
    <name evidence="9" type="ORF">L9F63_010001</name>
</gene>